<feature type="coiled-coil region" evidence="1">
    <location>
        <begin position="625"/>
        <end position="708"/>
    </location>
</feature>
<dbReference type="EMBL" id="BK032843">
    <property type="protein sequence ID" value="DAF63640.1"/>
    <property type="molecule type" value="Genomic_DNA"/>
</dbReference>
<accession>A0A8S5TKI6</accession>
<organism evidence="2">
    <name type="scientific">Podoviridae sp. ctz6O13</name>
    <dbReference type="NCBI Taxonomy" id="2827757"/>
    <lineage>
        <taxon>Viruses</taxon>
        <taxon>Duplodnaviria</taxon>
        <taxon>Heunggongvirae</taxon>
        <taxon>Uroviricota</taxon>
        <taxon>Caudoviricetes</taxon>
    </lineage>
</organism>
<evidence type="ECO:0000256" key="1">
    <source>
        <dbReference type="SAM" id="Coils"/>
    </source>
</evidence>
<evidence type="ECO:0000313" key="2">
    <source>
        <dbReference type="EMBL" id="DAF63640.1"/>
    </source>
</evidence>
<reference evidence="2" key="1">
    <citation type="journal article" date="2021" name="Proc. Natl. Acad. Sci. U.S.A.">
        <title>A Catalog of Tens of Thousands of Viruses from Human Metagenomes Reveals Hidden Associations with Chronic Diseases.</title>
        <authorList>
            <person name="Tisza M.J."/>
            <person name="Buck C.B."/>
        </authorList>
    </citation>
    <scope>NUCLEOTIDE SEQUENCE</scope>
    <source>
        <strain evidence="2">Ctz6O13</strain>
    </source>
</reference>
<name>A0A8S5TKI6_9CAUD</name>
<sequence>MTQEELMRKTDECINELVYDKTELQKAYNYYAGKRDTRQFKYLEENFGIGNPTSVSFTPLVKKHFDALIGEFLGTPILPKISCKDTETISNITRDKQLEIEDAIVTYLKSHLTNSLLSFINGKDITDKSVQEQIDKIVQDVDQTFISKYEIAAQNVIKYVMQSRETDIYTKHKMLLLDLLITGTPFFRVRETPSHTNLEVEVLNPLNTFVDRNPNSIYVKDSYRAVVRKWMTKSQILSSYGKELSKEDVEKLKDHWTGYNSTGQYYSKCQNVLPSNRCGHPTEGLDDAPPGYPGGNKNQVTWQFIPVYEVEWLETDSDFVMQRYSTVKIGDRMYVLRGKDEHALRTKDNPSYTCLSVNGVYFLNRSQEPFSLMHACMDIQDRYDLLIYYRDNLIASSGNIGDWIDLSLIPSELGVSFPERIQKWIAYKKSGIGLLDTTQEGMGSNGTTPLNTIFNGFDNTVKQQAVAAIQTAIDALEYTLSSITGVFRERLNGIEQRDAVTNIKQGVANSFIITKQYYQQMDLLTCEMLTGCLNQAKQTWKNGLTGTLILGDRQQKIFTALPEHFTITDFDIHVVSTTQILQEIQQIWSVIPEFIKSGQLSSDILFDVMSSQSLSEIRYKVRKALKIQKEENDTVRQLQEKLEETSQQAEQMNKELQETRQEIKHLNEQKMQLGQQKIQLENRIEWFKAQTDRQYKQAQAELATKRTEIELRQIRDGNPYNDEIRNTGLSSMS</sequence>
<protein>
    <submittedName>
        <fullName evidence="2">Portal protein</fullName>
    </submittedName>
</protein>
<keyword evidence="1" id="KW-0175">Coiled coil</keyword>
<proteinExistence type="predicted"/>